<name>U2PTP2_EUBRA</name>
<evidence type="ECO:0000313" key="2">
    <source>
        <dbReference type="Proteomes" id="UP000016608"/>
    </source>
</evidence>
<dbReference type="PATRIC" id="fig|1256908.3.peg.1200"/>
<keyword evidence="2" id="KW-1185">Reference proteome</keyword>
<gene>
    <name evidence="1" type="ORF">HMPREF0373_01296</name>
</gene>
<reference evidence="1 2" key="1">
    <citation type="submission" date="2013-06" db="EMBL/GenBank/DDBJ databases">
        <authorList>
            <person name="Weinstock G."/>
            <person name="Sodergren E."/>
            <person name="Lobos E.A."/>
            <person name="Fulton L."/>
            <person name="Fulton R."/>
            <person name="Courtney L."/>
            <person name="Fronick C."/>
            <person name="O'Laughlin M."/>
            <person name="Godfrey J."/>
            <person name="Wilson R.M."/>
            <person name="Miner T."/>
            <person name="Farmer C."/>
            <person name="Delehaunty K."/>
            <person name="Cordes M."/>
            <person name="Minx P."/>
            <person name="Tomlinson C."/>
            <person name="Chen J."/>
            <person name="Wollam A."/>
            <person name="Pepin K.H."/>
            <person name="Bhonagiri V."/>
            <person name="Zhang X."/>
            <person name="Warren W."/>
            <person name="Mitreva M."/>
            <person name="Mardis E.R."/>
            <person name="Wilson R.K."/>
        </authorList>
    </citation>
    <scope>NUCLEOTIDE SEQUENCE [LARGE SCALE GENOMIC DNA]</scope>
    <source>
        <strain evidence="1 2">ATCC 29099</strain>
    </source>
</reference>
<dbReference type="AlphaFoldDB" id="U2PTP2"/>
<protein>
    <submittedName>
        <fullName evidence="1">Uncharacterized protein</fullName>
    </submittedName>
</protein>
<accession>U2PTP2</accession>
<organism evidence="1 2">
    <name type="scientific">Eubacterium ramulus ATCC 29099</name>
    <dbReference type="NCBI Taxonomy" id="1256908"/>
    <lineage>
        <taxon>Bacteria</taxon>
        <taxon>Bacillati</taxon>
        <taxon>Bacillota</taxon>
        <taxon>Clostridia</taxon>
        <taxon>Eubacteriales</taxon>
        <taxon>Eubacteriaceae</taxon>
        <taxon>Eubacterium</taxon>
    </lineage>
</organism>
<evidence type="ECO:0000313" key="1">
    <source>
        <dbReference type="EMBL" id="ERK47456.1"/>
    </source>
</evidence>
<sequence length="55" mass="6462">MNQLIAAPDGSGSLQQKQKVETVKTLWFAIQFVFQFKLVKRQDRHDKISFYNVSF</sequence>
<dbReference type="EMBL" id="AWVJ01000086">
    <property type="protein sequence ID" value="ERK47456.1"/>
    <property type="molecule type" value="Genomic_DNA"/>
</dbReference>
<dbReference type="Proteomes" id="UP000016608">
    <property type="component" value="Unassembled WGS sequence"/>
</dbReference>
<comment type="caution">
    <text evidence="1">The sequence shown here is derived from an EMBL/GenBank/DDBJ whole genome shotgun (WGS) entry which is preliminary data.</text>
</comment>
<dbReference type="HOGENOM" id="CLU_3025525_0_0_9"/>
<proteinExistence type="predicted"/>